<accession>A0ABV4C9D4</accession>
<gene>
    <name evidence="2" type="ORF">AB8998_31435</name>
</gene>
<feature type="region of interest" description="Disordered" evidence="1">
    <location>
        <begin position="65"/>
        <end position="86"/>
    </location>
</feature>
<dbReference type="RefSeq" id="WP_369742183.1">
    <property type="nucleotide sequence ID" value="NZ_JBGEDP010000003.1"/>
</dbReference>
<evidence type="ECO:0000313" key="2">
    <source>
        <dbReference type="EMBL" id="MEY8019160.1"/>
    </source>
</evidence>
<organism evidence="2 3">
    <name type="scientific">Mycobacterium servetii</name>
    <dbReference type="NCBI Taxonomy" id="3237418"/>
    <lineage>
        <taxon>Bacteria</taxon>
        <taxon>Bacillati</taxon>
        <taxon>Actinomycetota</taxon>
        <taxon>Actinomycetes</taxon>
        <taxon>Mycobacteriales</taxon>
        <taxon>Mycobacteriaceae</taxon>
        <taxon>Mycobacterium</taxon>
    </lineage>
</organism>
<keyword evidence="3" id="KW-1185">Reference proteome</keyword>
<name>A0ABV4C9D4_9MYCO</name>
<evidence type="ECO:0000256" key="1">
    <source>
        <dbReference type="SAM" id="MobiDB-lite"/>
    </source>
</evidence>
<comment type="caution">
    <text evidence="2">The sequence shown here is derived from an EMBL/GenBank/DDBJ whole genome shotgun (WGS) entry which is preliminary data.</text>
</comment>
<sequence length="86" mass="9206">MASHLVSQLIARANERSSKKVSTTIRLTGRTFDRLDAQHQRWGASMSEIIEGALVPVLDELEATALPGEQAPPSNHAVAEGDNADA</sequence>
<protein>
    <submittedName>
        <fullName evidence="2">Uncharacterized protein</fullName>
    </submittedName>
</protein>
<evidence type="ECO:0000313" key="3">
    <source>
        <dbReference type="Proteomes" id="UP001564760"/>
    </source>
</evidence>
<dbReference type="Proteomes" id="UP001564760">
    <property type="component" value="Unassembled WGS sequence"/>
</dbReference>
<proteinExistence type="predicted"/>
<dbReference type="EMBL" id="JBGEDP010000003">
    <property type="protein sequence ID" value="MEY8019160.1"/>
    <property type="molecule type" value="Genomic_DNA"/>
</dbReference>
<reference evidence="2 3" key="1">
    <citation type="submission" date="2024-08" db="EMBL/GenBank/DDBJ databases">
        <title>Mycobacterium servetensis sp. nov., a novel rapid-growing mycobacterial species recovered from a human patient in Zaragoza, Spain.</title>
        <authorList>
            <person name="Tristancho-Baro A.I."/>
            <person name="Buenestado-Serrano S."/>
            <person name="Garcia De Viedma D."/>
            <person name="Milagro-Beamonte A."/>
            <person name="Burillo N."/>
            <person name="Sanz S."/>
            <person name="Lopez-Calleja A.I."/>
            <person name="Penas-Utrilla D."/>
            <person name="Guardingo M."/>
            <person name="Garcia M.J."/>
            <person name="Vinuelas-Bayon J."/>
        </authorList>
    </citation>
    <scope>NUCLEOTIDE SEQUENCE [LARGE SCALE GENOMIC DNA]</scope>
    <source>
        <strain evidence="3">HUMS_12744610</strain>
    </source>
</reference>